<keyword evidence="5" id="KW-0963">Cytoplasm</keyword>
<dbReference type="CDD" id="cd02440">
    <property type="entry name" value="AdoMet_MTases"/>
    <property type="match status" value="1"/>
</dbReference>
<evidence type="ECO:0000313" key="13">
    <source>
        <dbReference type="Proteomes" id="UP001527866"/>
    </source>
</evidence>
<comment type="caution">
    <text evidence="12">The sequence shown here is derived from an EMBL/GenBank/DDBJ whole genome shotgun (WGS) entry which is preliminary data.</text>
</comment>
<dbReference type="Proteomes" id="UP001527866">
    <property type="component" value="Unassembled WGS sequence"/>
</dbReference>
<keyword evidence="7" id="KW-0808">Transferase</keyword>
<evidence type="ECO:0000313" key="12">
    <source>
        <dbReference type="EMBL" id="MDA2815271.1"/>
    </source>
</evidence>
<reference evidence="12 13" key="1">
    <citation type="submission" date="2023-01" db="EMBL/GenBank/DDBJ databases">
        <title>Draft genome sequence of Nocardiopsis sp. RSe5-2 isolated from halophytes.</title>
        <authorList>
            <person name="Duangmal K."/>
            <person name="Chantavorakit T."/>
        </authorList>
    </citation>
    <scope>NUCLEOTIDE SEQUENCE [LARGE SCALE GENOMIC DNA]</scope>
    <source>
        <strain evidence="12 13">RSe5-2</strain>
    </source>
</reference>
<name>A0ABT4UEU2_9ACTN</name>
<gene>
    <name evidence="12" type="ORF">O4J56_31810</name>
</gene>
<dbReference type="Gene3D" id="3.40.50.150">
    <property type="entry name" value="Vaccinia Virus protein VP39"/>
    <property type="match status" value="1"/>
</dbReference>
<evidence type="ECO:0000256" key="11">
    <source>
        <dbReference type="ARBA" id="ARBA00031350"/>
    </source>
</evidence>
<evidence type="ECO:0000256" key="4">
    <source>
        <dbReference type="ARBA" id="ARBA00013346"/>
    </source>
</evidence>
<dbReference type="EMBL" id="JAQFWQ010000196">
    <property type="protein sequence ID" value="MDA2815271.1"/>
    <property type="molecule type" value="Genomic_DNA"/>
</dbReference>
<sequence>MIDPRELQARLAEEMPPAWRAAFMAVPRHEFIPDTVWVRREGRPVPLTRAEAPDEWLNVCYADEPIAVQLDDGDGSGRGHVTSSASMPTTVALMLEAAGLRPGAHVLEIGTATGFNAALVASRVGVENTTTIEIDADLAANARAALVNAGFPVEVVTGDGTKGHAPNAPYDRILSTAAVHKVPYPWIEQTAPGGRIVTPWGTAFHSGALLRLDVNGDGTASGRFDGDTGFMWVRDQRTPHGAVEDRVKPEHDFAETVTDLHPYEPVGDFSASFAIGVRVPGMLSTLVYDNDDPGTQRYTVHLMDPVSESWAAWRIQPGPREYPVRQHGPRRLFDELASAYAWWEGAGRPDYTRFGLTVTPNGQSVWMDDPVHTVA</sequence>
<dbReference type="InterPro" id="IPR029063">
    <property type="entry name" value="SAM-dependent_MTases_sf"/>
</dbReference>
<evidence type="ECO:0000256" key="3">
    <source>
        <dbReference type="ARBA" id="ARBA00011890"/>
    </source>
</evidence>
<dbReference type="PANTHER" id="PTHR11579">
    <property type="entry name" value="PROTEIN-L-ISOASPARTATE O-METHYLTRANSFERASE"/>
    <property type="match status" value="1"/>
</dbReference>
<protein>
    <recommendedName>
        <fullName evidence="4">Protein-L-isoaspartate O-methyltransferase</fullName>
        <ecNumber evidence="3">2.1.1.77</ecNumber>
    </recommendedName>
    <alternativeName>
        <fullName evidence="11">L-isoaspartyl protein carboxyl methyltransferase</fullName>
    </alternativeName>
    <alternativeName>
        <fullName evidence="9">Protein L-isoaspartyl methyltransferase</fullName>
    </alternativeName>
    <alternativeName>
        <fullName evidence="10">Protein-beta-aspartate methyltransferase</fullName>
    </alternativeName>
</protein>
<dbReference type="GO" id="GO:0032259">
    <property type="term" value="P:methylation"/>
    <property type="evidence" value="ECO:0007669"/>
    <property type="project" value="UniProtKB-KW"/>
</dbReference>
<comment type="subcellular location">
    <subcellularLocation>
        <location evidence="1">Cytoplasm</location>
    </subcellularLocation>
</comment>
<proteinExistence type="inferred from homology"/>
<dbReference type="RefSeq" id="WP_270690939.1">
    <property type="nucleotide sequence ID" value="NZ_JAQFWQ010000196.1"/>
</dbReference>
<comment type="similarity">
    <text evidence="2">Belongs to the methyltransferase superfamily. L-isoaspartyl/D-aspartyl protein methyltransferase family.</text>
</comment>
<evidence type="ECO:0000256" key="6">
    <source>
        <dbReference type="ARBA" id="ARBA00022603"/>
    </source>
</evidence>
<dbReference type="EC" id="2.1.1.77" evidence="3"/>
<dbReference type="PANTHER" id="PTHR11579:SF0">
    <property type="entry name" value="PROTEIN-L-ISOASPARTATE(D-ASPARTATE) O-METHYLTRANSFERASE"/>
    <property type="match status" value="1"/>
</dbReference>
<evidence type="ECO:0000256" key="2">
    <source>
        <dbReference type="ARBA" id="ARBA00005369"/>
    </source>
</evidence>
<evidence type="ECO:0000256" key="8">
    <source>
        <dbReference type="ARBA" id="ARBA00022691"/>
    </source>
</evidence>
<keyword evidence="6 12" id="KW-0489">Methyltransferase</keyword>
<dbReference type="Pfam" id="PF01135">
    <property type="entry name" value="PCMT"/>
    <property type="match status" value="1"/>
</dbReference>
<evidence type="ECO:0000256" key="5">
    <source>
        <dbReference type="ARBA" id="ARBA00022490"/>
    </source>
</evidence>
<dbReference type="GO" id="GO:0008168">
    <property type="term" value="F:methyltransferase activity"/>
    <property type="evidence" value="ECO:0007669"/>
    <property type="project" value="UniProtKB-KW"/>
</dbReference>
<dbReference type="SUPFAM" id="SSF53335">
    <property type="entry name" value="S-adenosyl-L-methionine-dependent methyltransferases"/>
    <property type="match status" value="1"/>
</dbReference>
<organism evidence="12 13">
    <name type="scientific">Nocardiopsis endophytica</name>
    <dbReference type="NCBI Taxonomy" id="3018445"/>
    <lineage>
        <taxon>Bacteria</taxon>
        <taxon>Bacillati</taxon>
        <taxon>Actinomycetota</taxon>
        <taxon>Actinomycetes</taxon>
        <taxon>Streptosporangiales</taxon>
        <taxon>Nocardiopsidaceae</taxon>
        <taxon>Nocardiopsis</taxon>
    </lineage>
</organism>
<keyword evidence="8" id="KW-0949">S-adenosyl-L-methionine</keyword>
<accession>A0ABT4UEU2</accession>
<evidence type="ECO:0000256" key="10">
    <source>
        <dbReference type="ARBA" id="ARBA00031323"/>
    </source>
</evidence>
<evidence type="ECO:0000256" key="1">
    <source>
        <dbReference type="ARBA" id="ARBA00004496"/>
    </source>
</evidence>
<keyword evidence="13" id="KW-1185">Reference proteome</keyword>
<evidence type="ECO:0000256" key="9">
    <source>
        <dbReference type="ARBA" id="ARBA00030757"/>
    </source>
</evidence>
<evidence type="ECO:0000256" key="7">
    <source>
        <dbReference type="ARBA" id="ARBA00022679"/>
    </source>
</evidence>
<dbReference type="InterPro" id="IPR000682">
    <property type="entry name" value="PCMT"/>
</dbReference>